<name>A0ABM7SXM6_9MYCO</name>
<proteinExistence type="predicted"/>
<evidence type="ECO:0000313" key="2">
    <source>
        <dbReference type="Proteomes" id="UP000826012"/>
    </source>
</evidence>
<accession>A0ABM7SXM6</accession>
<dbReference type="Proteomes" id="UP000826012">
    <property type="component" value="Chromosome"/>
</dbReference>
<gene>
    <name evidence="1" type="ORF">MTY59_48200</name>
</gene>
<evidence type="ECO:0000313" key="1">
    <source>
        <dbReference type="EMBL" id="BCZ24965.1"/>
    </source>
</evidence>
<sequence>MFDYMLRYFQLAPVDCLYYKYPVQDKVRWVEGSNAGYLAVVCRAVEDKGAGFGDSWLSGSVAESWEYLLCNQRMMDGQRRSRISYQYEDGPIDLRERVNRTAPLEAAPTPQDTSLLRLADRI</sequence>
<protein>
    <submittedName>
        <fullName evidence="1">Uncharacterized protein</fullName>
    </submittedName>
</protein>
<dbReference type="EMBL" id="AP024828">
    <property type="protein sequence ID" value="BCZ24965.1"/>
    <property type="molecule type" value="Genomic_DNA"/>
</dbReference>
<reference evidence="1 2" key="1">
    <citation type="submission" date="2021-07" db="EMBL/GenBank/DDBJ databases">
        <title>Complete genome sequence of nontuberculous Mycobacterium sp. TY59.</title>
        <authorList>
            <person name="Fukushima K."/>
        </authorList>
    </citation>
    <scope>NUCLEOTIDE SEQUENCE [LARGE SCALE GENOMIC DNA]</scope>
    <source>
        <strain evidence="1 2">TY59</strain>
    </source>
</reference>
<keyword evidence="2" id="KW-1185">Reference proteome</keyword>
<organism evidence="1 2">
    <name type="scientific">Mycobacterium senriense</name>
    <dbReference type="NCBI Taxonomy" id="2775496"/>
    <lineage>
        <taxon>Bacteria</taxon>
        <taxon>Bacillati</taxon>
        <taxon>Actinomycetota</taxon>
        <taxon>Actinomycetes</taxon>
        <taxon>Mycobacteriales</taxon>
        <taxon>Mycobacteriaceae</taxon>
        <taxon>Mycobacterium</taxon>
        <taxon>Mycobacterium avium complex (MAC)</taxon>
    </lineage>
</organism>